<feature type="compositionally biased region" description="Acidic residues" evidence="1">
    <location>
        <begin position="80"/>
        <end position="93"/>
    </location>
</feature>
<dbReference type="Gene3D" id="1.10.3210.10">
    <property type="entry name" value="Hypothetical protein af1432"/>
    <property type="match status" value="1"/>
</dbReference>
<dbReference type="AlphaFoldDB" id="A0A0A0MAC6"/>
<name>A0A0A0MAC6_9GAMM</name>
<dbReference type="PANTHER" id="PTHR43155">
    <property type="entry name" value="CYCLIC DI-GMP PHOSPHODIESTERASE PA4108-RELATED"/>
    <property type="match status" value="1"/>
</dbReference>
<dbReference type="RefSeq" id="WP_036136585.1">
    <property type="nucleotide sequence ID" value="NZ_AVBH01000038.1"/>
</dbReference>
<dbReference type="Proteomes" id="UP000030003">
    <property type="component" value="Unassembled WGS sequence"/>
</dbReference>
<dbReference type="GO" id="GO:0008081">
    <property type="term" value="F:phosphoric diester hydrolase activity"/>
    <property type="evidence" value="ECO:0007669"/>
    <property type="project" value="UniProtKB-ARBA"/>
</dbReference>
<gene>
    <name evidence="3" type="ORF">N791_12720</name>
</gene>
<dbReference type="PANTHER" id="PTHR43155:SF2">
    <property type="entry name" value="CYCLIC DI-GMP PHOSPHODIESTERASE PA4108"/>
    <property type="match status" value="1"/>
</dbReference>
<dbReference type="STRING" id="1385515.GCA_000423325_01645"/>
<dbReference type="SUPFAM" id="SSF109604">
    <property type="entry name" value="HD-domain/PDEase-like"/>
    <property type="match status" value="1"/>
</dbReference>
<keyword evidence="4" id="KW-1185">Reference proteome</keyword>
<organism evidence="3 4">
    <name type="scientific">Lysobacter defluvii IMMIB APB-9 = DSM 18482</name>
    <dbReference type="NCBI Taxonomy" id="1385515"/>
    <lineage>
        <taxon>Bacteria</taxon>
        <taxon>Pseudomonadati</taxon>
        <taxon>Pseudomonadota</taxon>
        <taxon>Gammaproteobacteria</taxon>
        <taxon>Lysobacterales</taxon>
        <taxon>Lysobacteraceae</taxon>
        <taxon>Novilysobacter</taxon>
    </lineage>
</organism>
<feature type="domain" description="HD-GYP" evidence="2">
    <location>
        <begin position="151"/>
        <end position="347"/>
    </location>
</feature>
<dbReference type="eggNOG" id="COG2206">
    <property type="taxonomic scope" value="Bacteria"/>
</dbReference>
<dbReference type="InterPro" id="IPR003607">
    <property type="entry name" value="HD/PDEase_dom"/>
</dbReference>
<dbReference type="Pfam" id="PF13487">
    <property type="entry name" value="HD_5"/>
    <property type="match status" value="1"/>
</dbReference>
<dbReference type="OrthoDB" id="9802066at2"/>
<evidence type="ECO:0000259" key="2">
    <source>
        <dbReference type="PROSITE" id="PS51832"/>
    </source>
</evidence>
<proteinExistence type="predicted"/>
<evidence type="ECO:0000313" key="3">
    <source>
        <dbReference type="EMBL" id="KGO98977.1"/>
    </source>
</evidence>
<evidence type="ECO:0000256" key="1">
    <source>
        <dbReference type="SAM" id="MobiDB-lite"/>
    </source>
</evidence>
<dbReference type="EMBL" id="AVBH01000038">
    <property type="protein sequence ID" value="KGO98977.1"/>
    <property type="molecule type" value="Genomic_DNA"/>
</dbReference>
<reference evidence="3 4" key="1">
    <citation type="submission" date="2013-08" db="EMBL/GenBank/DDBJ databases">
        <title>Genomic analysis of Lysobacter defluvii.</title>
        <authorList>
            <person name="Wang Q."/>
            <person name="Wang G."/>
        </authorList>
    </citation>
    <scope>NUCLEOTIDE SEQUENCE [LARGE SCALE GENOMIC DNA]</scope>
    <source>
        <strain evidence="3 4">IMMIB APB-9</strain>
    </source>
</reference>
<dbReference type="InterPro" id="IPR037522">
    <property type="entry name" value="HD_GYP_dom"/>
</dbReference>
<sequence>MRPVSAEEVEIGKPLPWSVYDRGGKLLFAQGMVVAGEAHRAIVLECGMVVPESASSGGQMAPSMEELLGTPASATGEGAGDPDEAEGDDDAEPAAEAQPAPEPPAEPLPPVFATLQRMRVELERLHTAIAECRGEDLALQVLDMAIRLRALVARDADAALAAMQLEVAEDDGHSARLLHAAALCQVMVQALEWDEDESLSLLAAALTFDVALAPMSAALNRQESALTPDQRAIVDAHAQLGVELLQVAGVDDPVWLEAIANHHERLDGSGYPRGLQGNEICRGARLLAIVDIYSAMVRPRAWREAVHARHALRSLFLERGRLVDETLATRLVREIGVFPPGTPVQLANGEVGVVWRRGSNATHPVVARLVNANGTLAAIATRRDTSLEGFAITGAVPPQKYQLLVAGAGRLWE</sequence>
<accession>A0A0A0MAC6</accession>
<feature type="compositionally biased region" description="Pro residues" evidence="1">
    <location>
        <begin position="100"/>
        <end position="109"/>
    </location>
</feature>
<dbReference type="CDD" id="cd00077">
    <property type="entry name" value="HDc"/>
    <property type="match status" value="1"/>
</dbReference>
<protein>
    <recommendedName>
        <fullName evidence="2">HD-GYP domain-containing protein</fullName>
    </recommendedName>
</protein>
<dbReference type="PROSITE" id="PS51832">
    <property type="entry name" value="HD_GYP"/>
    <property type="match status" value="1"/>
</dbReference>
<comment type="caution">
    <text evidence="3">The sequence shown here is derived from an EMBL/GenBank/DDBJ whole genome shotgun (WGS) entry which is preliminary data.</text>
</comment>
<evidence type="ECO:0000313" key="4">
    <source>
        <dbReference type="Proteomes" id="UP000030003"/>
    </source>
</evidence>
<feature type="region of interest" description="Disordered" evidence="1">
    <location>
        <begin position="70"/>
        <end position="109"/>
    </location>
</feature>